<dbReference type="OrthoDB" id="1416897at2"/>
<dbReference type="EMBL" id="SNXR01000001">
    <property type="protein sequence ID" value="TDP61968.1"/>
    <property type="molecule type" value="Genomic_DNA"/>
</dbReference>
<protein>
    <submittedName>
        <fullName evidence="1">Uncharacterized protein</fullName>
    </submittedName>
</protein>
<dbReference type="AlphaFoldDB" id="A0A4V6PV36"/>
<comment type="caution">
    <text evidence="1">The sequence shown here is derived from an EMBL/GenBank/DDBJ whole genome shotgun (WGS) entry which is preliminary data.</text>
</comment>
<evidence type="ECO:0000313" key="1">
    <source>
        <dbReference type="EMBL" id="TDP61968.1"/>
    </source>
</evidence>
<organism evidence="1 2">
    <name type="scientific">Flavobacterium dankookense</name>
    <dbReference type="NCBI Taxonomy" id="706186"/>
    <lineage>
        <taxon>Bacteria</taxon>
        <taxon>Pseudomonadati</taxon>
        <taxon>Bacteroidota</taxon>
        <taxon>Flavobacteriia</taxon>
        <taxon>Flavobacteriales</taxon>
        <taxon>Flavobacteriaceae</taxon>
        <taxon>Flavobacterium</taxon>
    </lineage>
</organism>
<evidence type="ECO:0000313" key="2">
    <source>
        <dbReference type="Proteomes" id="UP000295260"/>
    </source>
</evidence>
<gene>
    <name evidence="1" type="ORF">BC748_0083</name>
</gene>
<sequence length="233" mass="26325">MFSKSERSFGSRIEKAKKLKTLISGFTNYQPETGEFSIDDLQQSIEVAENLNPQVATALFNYRQVVAQRREIYTKSPLSIKKIITPVNAFFRAKFGKTSSNYLTTKSLVAKIRGVKLKSQAKVDEETHSVSQQSYGSILLNFQNLINDIEALELVYNPVNDSIKLDKLIDLKILAQKSNDDVTEAFGILTPKQDQRLAAFKTLSEKAQRIKDYVQSQYGINSSEYKLVKGLNI</sequence>
<reference evidence="1 2" key="1">
    <citation type="submission" date="2019-03" db="EMBL/GenBank/DDBJ databases">
        <title>Genomic Encyclopedia of Archaeal and Bacterial Type Strains, Phase II (KMG-II): from individual species to whole genera.</title>
        <authorList>
            <person name="Goeker M."/>
        </authorList>
    </citation>
    <scope>NUCLEOTIDE SEQUENCE [LARGE SCALE GENOMIC DNA]</scope>
    <source>
        <strain evidence="1 2">DSM 25687</strain>
    </source>
</reference>
<dbReference type="Proteomes" id="UP000295260">
    <property type="component" value="Unassembled WGS sequence"/>
</dbReference>
<keyword evidence="2" id="KW-1185">Reference proteome</keyword>
<dbReference type="RefSeq" id="WP_133531482.1">
    <property type="nucleotide sequence ID" value="NZ_SNXR01000001.1"/>
</dbReference>
<accession>A0A4V6PV36</accession>
<name>A0A4V6PV36_9FLAO</name>
<proteinExistence type="predicted"/>